<accession>A0AAE0KFW6</accession>
<sequence>MELTYRTLVRPMPVKHNLAALCKAAVPDRTKATNNIIKTDYELVDTFPHFPVLKKSIAARCGLCWIVRKALRHNWAARPMEEWGVGPLSEQDPAFADLLNEPWDCRVRISSLNFAFNSFPGSQEAKRDTDANNPSPQRGGMVTGMSLEFGPPSQVLHFKVFDSIDLDSQERSHRGRLPSDESLSDDNISMIQGWASDCESDHFPCRVLQASAAWRPTRLLHVGSDAVANSEQPRDPRLVETEALTDSTKALRYAALSHMWGDVQESAPPLQAMNYNYADLKDGISLGRLPRNFADAVETCRRLGIEYIWIDSLCIIQDNQEDWKREAATMHMVYKNAFITIAATWATSSHDGFLARNLDVIPAVKIEYAVNTASSESGQTYDDAPSGFLIVTPVHEDGAGSCRSERSLSTRTIHFCKNKIYFECRECLKSEENEPEQPRSSDPFQLWPQSLADNDAAKWYECWKRAVISYSRRRMTVPSDKLTAIQSLANEMAAHVSAGSYIPEAATWSGNMERELLRLVESGIARRPATKRAPTWSWTSLDANIGYFKGMRSVDCPTPEALSPIRFQRHSPHMVFYGNQMHVTQIRPDDEGSWTSASSFPYAIIGPADKLFARGMLDFDNRDSLLPIRPGHSLCYLHVSNSQRPSGLLLKQTSRTRSHRIWERVGVATIFETAGEVINPEGWGDSCRELFQDIIE</sequence>
<dbReference type="PANTHER" id="PTHR33112">
    <property type="entry name" value="DOMAIN PROTEIN, PUTATIVE-RELATED"/>
    <property type="match status" value="1"/>
</dbReference>
<feature type="domain" description="Heterokaryon incompatibility" evidence="2">
    <location>
        <begin position="253"/>
        <end position="368"/>
    </location>
</feature>
<protein>
    <submittedName>
        <fullName evidence="3">Heterokaryon incompatibility protein-domain-containing protein</fullName>
    </submittedName>
</protein>
<dbReference type="Proteomes" id="UP001287356">
    <property type="component" value="Unassembled WGS sequence"/>
</dbReference>
<reference evidence="3" key="1">
    <citation type="journal article" date="2023" name="Mol. Phylogenet. Evol.">
        <title>Genome-scale phylogeny and comparative genomics of the fungal order Sordariales.</title>
        <authorList>
            <person name="Hensen N."/>
            <person name="Bonometti L."/>
            <person name="Westerberg I."/>
            <person name="Brannstrom I.O."/>
            <person name="Guillou S."/>
            <person name="Cros-Aarteil S."/>
            <person name="Calhoun S."/>
            <person name="Haridas S."/>
            <person name="Kuo A."/>
            <person name="Mondo S."/>
            <person name="Pangilinan J."/>
            <person name="Riley R."/>
            <person name="LaButti K."/>
            <person name="Andreopoulos B."/>
            <person name="Lipzen A."/>
            <person name="Chen C."/>
            <person name="Yan M."/>
            <person name="Daum C."/>
            <person name="Ng V."/>
            <person name="Clum A."/>
            <person name="Steindorff A."/>
            <person name="Ohm R.A."/>
            <person name="Martin F."/>
            <person name="Silar P."/>
            <person name="Natvig D.O."/>
            <person name="Lalanne C."/>
            <person name="Gautier V."/>
            <person name="Ament-Velasquez S.L."/>
            <person name="Kruys A."/>
            <person name="Hutchinson M.I."/>
            <person name="Powell A.J."/>
            <person name="Barry K."/>
            <person name="Miller A.N."/>
            <person name="Grigoriev I.V."/>
            <person name="Debuchy R."/>
            <person name="Gladieux P."/>
            <person name="Hiltunen Thoren M."/>
            <person name="Johannesson H."/>
        </authorList>
    </citation>
    <scope>NUCLEOTIDE SEQUENCE</scope>
    <source>
        <strain evidence="3">CBS 958.72</strain>
    </source>
</reference>
<name>A0AAE0KFW6_9PEZI</name>
<evidence type="ECO:0000313" key="3">
    <source>
        <dbReference type="EMBL" id="KAK3375739.1"/>
    </source>
</evidence>
<dbReference type="AlphaFoldDB" id="A0AAE0KFW6"/>
<dbReference type="PANTHER" id="PTHR33112:SF15">
    <property type="entry name" value="HETEROKARYON INCOMPATIBILITY DOMAIN-CONTAINING PROTEIN"/>
    <property type="match status" value="1"/>
</dbReference>
<keyword evidence="4" id="KW-1185">Reference proteome</keyword>
<reference evidence="3" key="2">
    <citation type="submission" date="2023-06" db="EMBL/GenBank/DDBJ databases">
        <authorList>
            <consortium name="Lawrence Berkeley National Laboratory"/>
            <person name="Haridas S."/>
            <person name="Hensen N."/>
            <person name="Bonometti L."/>
            <person name="Westerberg I."/>
            <person name="Brannstrom I.O."/>
            <person name="Guillou S."/>
            <person name="Cros-Aarteil S."/>
            <person name="Calhoun S."/>
            <person name="Kuo A."/>
            <person name="Mondo S."/>
            <person name="Pangilinan J."/>
            <person name="Riley R."/>
            <person name="Labutti K."/>
            <person name="Andreopoulos B."/>
            <person name="Lipzen A."/>
            <person name="Chen C."/>
            <person name="Yanf M."/>
            <person name="Daum C."/>
            <person name="Ng V."/>
            <person name="Clum A."/>
            <person name="Steindorff A."/>
            <person name="Ohm R."/>
            <person name="Martin F."/>
            <person name="Silar P."/>
            <person name="Natvig D."/>
            <person name="Lalanne C."/>
            <person name="Gautier V."/>
            <person name="Ament-Velasquez S.L."/>
            <person name="Kruys A."/>
            <person name="Hutchinson M.I."/>
            <person name="Powell A.J."/>
            <person name="Barry K."/>
            <person name="Miller A.N."/>
            <person name="Grigoriev I.V."/>
            <person name="Debuchy R."/>
            <person name="Gladieux P."/>
            <person name="Thoren M.H."/>
            <person name="Johannesson H."/>
        </authorList>
    </citation>
    <scope>NUCLEOTIDE SEQUENCE</scope>
    <source>
        <strain evidence="3">CBS 958.72</strain>
    </source>
</reference>
<dbReference type="EMBL" id="JAULSN010000003">
    <property type="protein sequence ID" value="KAK3375739.1"/>
    <property type="molecule type" value="Genomic_DNA"/>
</dbReference>
<dbReference type="InterPro" id="IPR010730">
    <property type="entry name" value="HET"/>
</dbReference>
<proteinExistence type="predicted"/>
<evidence type="ECO:0000259" key="2">
    <source>
        <dbReference type="Pfam" id="PF06985"/>
    </source>
</evidence>
<dbReference type="Pfam" id="PF06985">
    <property type="entry name" value="HET"/>
    <property type="match status" value="1"/>
</dbReference>
<evidence type="ECO:0000313" key="4">
    <source>
        <dbReference type="Proteomes" id="UP001287356"/>
    </source>
</evidence>
<evidence type="ECO:0000256" key="1">
    <source>
        <dbReference type="SAM" id="MobiDB-lite"/>
    </source>
</evidence>
<comment type="caution">
    <text evidence="3">The sequence shown here is derived from an EMBL/GenBank/DDBJ whole genome shotgun (WGS) entry which is preliminary data.</text>
</comment>
<feature type="region of interest" description="Disordered" evidence="1">
    <location>
        <begin position="121"/>
        <end position="143"/>
    </location>
</feature>
<gene>
    <name evidence="3" type="ORF">B0T24DRAFT_664877</name>
</gene>
<organism evidence="3 4">
    <name type="scientific">Lasiosphaeria ovina</name>
    <dbReference type="NCBI Taxonomy" id="92902"/>
    <lineage>
        <taxon>Eukaryota</taxon>
        <taxon>Fungi</taxon>
        <taxon>Dikarya</taxon>
        <taxon>Ascomycota</taxon>
        <taxon>Pezizomycotina</taxon>
        <taxon>Sordariomycetes</taxon>
        <taxon>Sordariomycetidae</taxon>
        <taxon>Sordariales</taxon>
        <taxon>Lasiosphaeriaceae</taxon>
        <taxon>Lasiosphaeria</taxon>
    </lineage>
</organism>